<evidence type="ECO:0000313" key="14">
    <source>
        <dbReference type="Proteomes" id="UP001444625"/>
    </source>
</evidence>
<evidence type="ECO:0000256" key="9">
    <source>
        <dbReference type="ARBA" id="ARBA00046722"/>
    </source>
</evidence>
<dbReference type="PANTHER" id="PTHR43077">
    <property type="entry name" value="TRANSPORT PERMEASE YVFS-RELATED"/>
    <property type="match status" value="1"/>
</dbReference>
<evidence type="ECO:0000256" key="12">
    <source>
        <dbReference type="SAM" id="Phobius"/>
    </source>
</evidence>
<feature type="compositionally biased region" description="Polar residues" evidence="11">
    <location>
        <begin position="568"/>
        <end position="591"/>
    </location>
</feature>
<feature type="coiled-coil region" evidence="10">
    <location>
        <begin position="275"/>
        <end position="302"/>
    </location>
</feature>
<proteinExistence type="inferred from homology"/>
<organism evidence="13 14">
    <name type="scientific">Ornithinibacillus xuwenensis</name>
    <dbReference type="NCBI Taxonomy" id="3144668"/>
    <lineage>
        <taxon>Bacteria</taxon>
        <taxon>Bacillati</taxon>
        <taxon>Bacillota</taxon>
        <taxon>Bacilli</taxon>
        <taxon>Bacillales</taxon>
        <taxon>Bacillaceae</taxon>
        <taxon>Ornithinibacillus</taxon>
    </lineage>
</organism>
<evidence type="ECO:0000256" key="3">
    <source>
        <dbReference type="ARBA" id="ARBA00020819"/>
    </source>
</evidence>
<keyword evidence="4" id="KW-1003">Cell membrane</keyword>
<evidence type="ECO:0000256" key="8">
    <source>
        <dbReference type="ARBA" id="ARBA00023136"/>
    </source>
</evidence>
<feature type="transmembrane region" description="Helical" evidence="12">
    <location>
        <begin position="992"/>
        <end position="1012"/>
    </location>
</feature>
<dbReference type="RefSeq" id="WP_345826492.1">
    <property type="nucleotide sequence ID" value="NZ_JBDIML010000009.1"/>
</dbReference>
<dbReference type="Proteomes" id="UP001444625">
    <property type="component" value="Unassembled WGS sequence"/>
</dbReference>
<feature type="transmembrane region" description="Helical" evidence="12">
    <location>
        <begin position="1053"/>
        <end position="1075"/>
    </location>
</feature>
<evidence type="ECO:0000256" key="6">
    <source>
        <dbReference type="ARBA" id="ARBA00022989"/>
    </source>
</evidence>
<dbReference type="PANTHER" id="PTHR43077:SF10">
    <property type="entry name" value="TRANSPORT PERMEASE PROTEIN"/>
    <property type="match status" value="1"/>
</dbReference>
<feature type="compositionally biased region" description="Low complexity" evidence="11">
    <location>
        <begin position="614"/>
        <end position="632"/>
    </location>
</feature>
<evidence type="ECO:0000256" key="10">
    <source>
        <dbReference type="SAM" id="Coils"/>
    </source>
</evidence>
<keyword evidence="7" id="KW-0843">Virulence</keyword>
<comment type="similarity">
    <text evidence="2">Belongs to the EsaA family.</text>
</comment>
<keyword evidence="5 12" id="KW-0812">Transmembrane</keyword>
<gene>
    <name evidence="13" type="primary">esaA</name>
    <name evidence="13" type="ORF">ABC228_17610</name>
</gene>
<evidence type="ECO:0000256" key="7">
    <source>
        <dbReference type="ARBA" id="ARBA00023026"/>
    </source>
</evidence>
<sequence length="1144" mass="127564">MKNLNKQWLLFLVLSLLLASGLSYLVLKQEDETRAEQSSDMLKMNIALVNEDEGAEFGNEQLAFGDAFVRSLNNNEEHNWFVVSRGVAESGLSGNVYDMMIVIPNDFSEKSVSIDSETPEQVVLDYKINASDDEQIEAEAEKTVSNILNDFNRRIIDVYFASIIGNLQDAQDSIGEIINQQTQYTNMFNHNVNGPLSGYTNQFEILKGYSLSSRETFSGFEDTLQLIENQLIDNIDTGQRYLTDIDEFSTLKETNYVSLLNYGEALTQFDGALKHDDVDQQLNQLQATNNFINQQLQQQDIEQPNNLAFDSMKLRDYFLDANEKVRQIEGTLTETLESDLVSNIEERLREIFADAFHNQNMNLNTLFEAPDQQAHQQIQEKIETLPSLVETDIQNAGLSGEQVLELGNVIAVTNKYLQEFNYTPSPKDNSGMLKYQIQAIKNHLASTGVTMADTVELPKNEKEGQIFRLDIPAAYDLNRLTLTMPNQEEADYTDVYKENGEVSLPANEQGIFTVSVTLLLKDAASDIDVFQPATWNWEMEQRDVTNVDTPEDVASLIYQASLVASVSTESGNSTDVNESNPIEGTQTTEEPASTEPIIDENVSGSTTPEEEPVEVINNNEANNGGEVAPVEGTDPEPDPEPTPDPEPVKVEVINNFIRHKVMSPVYDSSTELLINAATNTVSNYNQLLSLYEMYFGLDMDSAGLKGRLNSNPLADLATESSLYYLFNVKEIEDLITDYVVSNVKGGITEEIRTPIEDLQQQIISYREFAEVAEKNSNALVAKVLKTSEQAVLLNDSLQETLQDVAEWRQSSLNLLDKQSEVQANADNEQLELVSLGSELQPILSATQSLVEQTRGNLDSAETVYQAFEMVDTQADAIEQSGEDLVQTANQLSVEMTDKLVEDQAFADNFTNVLANSRIGERQNENLYEFLSHPVQTSNEGIITKSETYSPYFLVLTCFIVVLFTAYVISTIQQKRVEQDQFSAEKSVINKNLPITIITACIGIVEGIIIGLMSSYFLQIVAGSMIIWTLFLSAVMVVMLLIATYLLRQLKMVGMFLLLIVLSLYLFSSNAIGTGIEAINKLKAFSPLQYVDTLLQQIIQGNPNYALATLFLLGLLIVGILANLFVIHRNQSKGELEDESTAKAS</sequence>
<feature type="transmembrane region" description="Helical" evidence="12">
    <location>
        <begin position="1104"/>
        <end position="1125"/>
    </location>
</feature>
<feature type="region of interest" description="Disordered" evidence="11">
    <location>
        <begin position="568"/>
        <end position="646"/>
    </location>
</feature>
<comment type="subunit">
    <text evidence="9">Homodimer. Interacts with EssB.</text>
</comment>
<evidence type="ECO:0000256" key="2">
    <source>
        <dbReference type="ARBA" id="ARBA00008338"/>
    </source>
</evidence>
<keyword evidence="6 12" id="KW-1133">Transmembrane helix</keyword>
<keyword evidence="14" id="KW-1185">Reference proteome</keyword>
<accession>A0ABU9XN92</accession>
<name>A0ABU9XN92_9BACI</name>
<evidence type="ECO:0000313" key="13">
    <source>
        <dbReference type="EMBL" id="MEN2768993.1"/>
    </source>
</evidence>
<reference evidence="13 14" key="1">
    <citation type="submission" date="2024-05" db="EMBL/GenBank/DDBJ databases">
        <authorList>
            <person name="Haq I."/>
            <person name="Ullah Z."/>
            <person name="Ahmad R."/>
            <person name="Li M."/>
            <person name="Tong Y."/>
        </authorList>
    </citation>
    <scope>NUCLEOTIDE SEQUENCE [LARGE SCALE GENOMIC DNA]</scope>
    <source>
        <strain evidence="13 14">16A2E</strain>
    </source>
</reference>
<dbReference type="InterPro" id="IPR023838">
    <property type="entry name" value="T7SS_EsaA"/>
</dbReference>
<protein>
    <recommendedName>
        <fullName evidence="3">Type VII secretion system accessory factor EsaA</fullName>
    </recommendedName>
</protein>
<evidence type="ECO:0000256" key="5">
    <source>
        <dbReference type="ARBA" id="ARBA00022692"/>
    </source>
</evidence>
<evidence type="ECO:0000256" key="1">
    <source>
        <dbReference type="ARBA" id="ARBA00004651"/>
    </source>
</evidence>
<keyword evidence="10" id="KW-0175">Coiled coil</keyword>
<evidence type="ECO:0000256" key="11">
    <source>
        <dbReference type="SAM" id="MobiDB-lite"/>
    </source>
</evidence>
<dbReference type="NCBIfam" id="TIGR03929">
    <property type="entry name" value="T7_esaA_Nterm"/>
    <property type="match status" value="1"/>
</dbReference>
<feature type="compositionally biased region" description="Acidic residues" evidence="11">
    <location>
        <begin position="633"/>
        <end position="643"/>
    </location>
</feature>
<feature type="transmembrane region" description="Helical" evidence="12">
    <location>
        <begin position="1024"/>
        <end position="1046"/>
    </location>
</feature>
<evidence type="ECO:0000256" key="4">
    <source>
        <dbReference type="ARBA" id="ARBA00022475"/>
    </source>
</evidence>
<dbReference type="InterPro" id="IPR051328">
    <property type="entry name" value="T7SS_ABC-Transporter"/>
</dbReference>
<comment type="subcellular location">
    <subcellularLocation>
        <location evidence="1">Cell membrane</location>
        <topology evidence="1">Multi-pass membrane protein</topology>
    </subcellularLocation>
</comment>
<feature type="transmembrane region" description="Helical" evidence="12">
    <location>
        <begin position="951"/>
        <end position="971"/>
    </location>
</feature>
<comment type="caution">
    <text evidence="13">The sequence shown here is derived from an EMBL/GenBank/DDBJ whole genome shotgun (WGS) entry which is preliminary data.</text>
</comment>
<dbReference type="EMBL" id="JBDIML010000009">
    <property type="protein sequence ID" value="MEN2768993.1"/>
    <property type="molecule type" value="Genomic_DNA"/>
</dbReference>
<keyword evidence="8 12" id="KW-0472">Membrane</keyword>